<dbReference type="OrthoDB" id="423529at2"/>
<dbReference type="InterPro" id="IPR022060">
    <property type="entry name" value="DUF3616"/>
</dbReference>
<dbReference type="Proteomes" id="UP000024284">
    <property type="component" value="Unassembled WGS sequence"/>
</dbReference>
<accession>A0A086P958</accession>
<evidence type="ECO:0000259" key="1">
    <source>
        <dbReference type="Pfam" id="PF12275"/>
    </source>
</evidence>
<name>A0A086P958_SPHHM</name>
<organism evidence="2 3">
    <name type="scientific">Sphingobium herbicidovorans (strain ATCC 700291 / DSM 11019 / CCUG 56400 / KCTC 2939 / LMG 18315 / NBRC 16415 / MH)</name>
    <name type="common">Sphingomonas herbicidovorans</name>
    <dbReference type="NCBI Taxonomy" id="1219045"/>
    <lineage>
        <taxon>Bacteria</taxon>
        <taxon>Pseudomonadati</taxon>
        <taxon>Pseudomonadota</taxon>
        <taxon>Alphaproteobacteria</taxon>
        <taxon>Sphingomonadales</taxon>
        <taxon>Sphingomonadaceae</taxon>
        <taxon>Sphingobium</taxon>
    </lineage>
</organism>
<dbReference type="STRING" id="76947.GCA_002080435_03939"/>
<sequence>MTMWSDPATPVDQVELRFGEGQDTKLLQNFSGATRYRDSLFLAADERCGIDRLSLEGGIWADHHCFQLSSLLDLADPDDEADLEGLAVDDGWLWIVGSHARTRPKLGKKNEDCIDLDELADLNDTRPRCLLARIPLKQQGRQWLPIHQDGKRRSGLVRQTKRGNALSKQLRKDPLLAPFTRIPAKEGGIDVEGVAVLGSRVALGLRGPVIRTHAVLLEMEIVGKKSGSLELVGPIAKRLLDLEGLGIRDLKRCGDDLLILAGPTVGLSGPCAIYRWVGWAQDPVQHEQRVRLHRPEHLIDLPFGRGVDHPEGLALWPTKDNAILVVCDSPSVERLDTARKVLKADLFKLPP</sequence>
<feature type="domain" description="DUF3616" evidence="1">
    <location>
        <begin position="29"/>
        <end position="342"/>
    </location>
</feature>
<protein>
    <recommendedName>
        <fullName evidence="1">DUF3616 domain-containing protein</fullName>
    </recommendedName>
</protein>
<dbReference type="RefSeq" id="WP_051908255.1">
    <property type="nucleotide sequence ID" value="NZ_BCZD01000046.1"/>
</dbReference>
<proteinExistence type="predicted"/>
<dbReference type="PATRIC" id="fig|1219045.3.peg.2262"/>
<dbReference type="EMBL" id="JFZA02000018">
    <property type="protein sequence ID" value="KFG89926.1"/>
    <property type="molecule type" value="Genomic_DNA"/>
</dbReference>
<reference evidence="2" key="1">
    <citation type="submission" date="2014-08" db="EMBL/GenBank/DDBJ databases">
        <title>Draft genome sequences of Sphingobium herbicidovorans.</title>
        <authorList>
            <person name="Gan H.M."/>
            <person name="Gan H.Y."/>
            <person name="Savka M.A."/>
        </authorList>
    </citation>
    <scope>NUCLEOTIDE SEQUENCE [LARGE SCALE GENOMIC DNA]</scope>
    <source>
        <strain evidence="2">NBRC 16415</strain>
    </source>
</reference>
<comment type="caution">
    <text evidence="2">The sequence shown here is derived from an EMBL/GenBank/DDBJ whole genome shotgun (WGS) entry which is preliminary data.</text>
</comment>
<dbReference type="AlphaFoldDB" id="A0A086P958"/>
<gene>
    <name evidence="2" type="ORF">BV98_002222</name>
</gene>
<dbReference type="Pfam" id="PF12275">
    <property type="entry name" value="DUF3616"/>
    <property type="match status" value="1"/>
</dbReference>
<evidence type="ECO:0000313" key="2">
    <source>
        <dbReference type="EMBL" id="KFG89926.1"/>
    </source>
</evidence>
<evidence type="ECO:0000313" key="3">
    <source>
        <dbReference type="Proteomes" id="UP000024284"/>
    </source>
</evidence>
<dbReference type="eggNOG" id="COG0454">
    <property type="taxonomic scope" value="Bacteria"/>
</dbReference>
<keyword evidence="3" id="KW-1185">Reference proteome</keyword>